<dbReference type="EMBL" id="VIFK01000192">
    <property type="protein sequence ID" value="TQE98489.1"/>
    <property type="molecule type" value="Genomic_DNA"/>
</dbReference>
<accession>A0A540VP00</accession>
<keyword evidence="1" id="KW-0812">Transmembrane</keyword>
<keyword evidence="1" id="KW-0472">Membrane</keyword>
<evidence type="ECO:0000313" key="3">
    <source>
        <dbReference type="EMBL" id="TQE98489.1"/>
    </source>
</evidence>
<gene>
    <name evidence="3" type="ORF">FKY71_13605</name>
</gene>
<dbReference type="PANTHER" id="PTHR39084:SF1">
    <property type="entry name" value="DUF4010 DOMAIN-CONTAINING PROTEIN"/>
    <property type="match status" value="1"/>
</dbReference>
<comment type="caution">
    <text evidence="3">The sequence shown here is derived from an EMBL/GenBank/DDBJ whole genome shotgun (WGS) entry which is preliminary data.</text>
</comment>
<proteinExistence type="predicted"/>
<feature type="transmembrane region" description="Helical" evidence="1">
    <location>
        <begin position="90"/>
        <end position="113"/>
    </location>
</feature>
<dbReference type="AlphaFoldDB" id="A0A540VP00"/>
<dbReference type="PANTHER" id="PTHR39084">
    <property type="entry name" value="MEMBRANE PROTEIN-RELATED"/>
    <property type="match status" value="1"/>
</dbReference>
<dbReference type="Pfam" id="PF13194">
    <property type="entry name" value="DUF4010"/>
    <property type="match status" value="1"/>
</dbReference>
<feature type="non-terminal residue" evidence="3">
    <location>
        <position position="159"/>
    </location>
</feature>
<sequence>MEVFLKLALLSTVILPILPDQGYGLGAALNPYQIWWAVVLVAGLSFFGYAAIRLGGASLGLLMTGLFGGLASSTSTTLALSRLVRVETDLVSHAAAGVVIAGSVTFLRILMLVAVFQSSLVVPLAIPMSVMAGFGLAGAGFADGHTCLSARHPGSSRDR</sequence>
<evidence type="ECO:0000256" key="1">
    <source>
        <dbReference type="SAM" id="Phobius"/>
    </source>
</evidence>
<dbReference type="Proteomes" id="UP000315400">
    <property type="component" value="Unassembled WGS sequence"/>
</dbReference>
<reference evidence="3 4" key="1">
    <citation type="submission" date="2019-06" db="EMBL/GenBank/DDBJ databases">
        <title>Metagenome assembled Genome of Spiribacter salinus SL48-SHIP from the microbial mat of Salt Lake 48 (Novosibirsk region, Russia).</title>
        <authorList>
            <person name="Shipova A."/>
            <person name="Rozanov A.S."/>
            <person name="Bryanskaya A.V."/>
            <person name="Peltek S.E."/>
        </authorList>
    </citation>
    <scope>NUCLEOTIDE SEQUENCE [LARGE SCALE GENOMIC DNA]</scope>
    <source>
        <strain evidence="3">SL48-SHIP-2</strain>
    </source>
</reference>
<name>A0A540VP00_9GAMM</name>
<evidence type="ECO:0000313" key="4">
    <source>
        <dbReference type="Proteomes" id="UP000315400"/>
    </source>
</evidence>
<feature type="transmembrane region" description="Helical" evidence="1">
    <location>
        <begin position="34"/>
        <end position="52"/>
    </location>
</feature>
<feature type="transmembrane region" description="Helical" evidence="1">
    <location>
        <begin position="59"/>
        <end position="84"/>
    </location>
</feature>
<keyword evidence="1" id="KW-1133">Transmembrane helix</keyword>
<feature type="domain" description="DUF4010" evidence="2">
    <location>
        <begin position="39"/>
        <end position="141"/>
    </location>
</feature>
<protein>
    <submittedName>
        <fullName evidence="3">DUF4010 domain-containing protein</fullName>
    </submittedName>
</protein>
<feature type="transmembrane region" description="Helical" evidence="1">
    <location>
        <begin position="120"/>
        <end position="142"/>
    </location>
</feature>
<dbReference type="InterPro" id="IPR025105">
    <property type="entry name" value="DUF4010"/>
</dbReference>
<evidence type="ECO:0000259" key="2">
    <source>
        <dbReference type="Pfam" id="PF13194"/>
    </source>
</evidence>
<organism evidence="3 4">
    <name type="scientific">Spiribacter salinus</name>
    <dbReference type="NCBI Taxonomy" id="1335746"/>
    <lineage>
        <taxon>Bacteria</taxon>
        <taxon>Pseudomonadati</taxon>
        <taxon>Pseudomonadota</taxon>
        <taxon>Gammaproteobacteria</taxon>
        <taxon>Chromatiales</taxon>
        <taxon>Ectothiorhodospiraceae</taxon>
        <taxon>Spiribacter</taxon>
    </lineage>
</organism>